<accession>A0AAE8ZYG9</accession>
<proteinExistence type="predicted"/>
<dbReference type="InterPro" id="IPR019422">
    <property type="entry name" value="7TM_GPCR_serpentine_rcpt_Srh"/>
</dbReference>
<dbReference type="InterPro" id="IPR053220">
    <property type="entry name" value="Nematode_rcpt-like_serp_H"/>
</dbReference>
<evidence type="ECO:0000313" key="2">
    <source>
        <dbReference type="EMBL" id="ULT87147.1"/>
    </source>
</evidence>
<dbReference type="EMBL" id="CP090895">
    <property type="protein sequence ID" value="ULT87147.1"/>
    <property type="molecule type" value="Genomic_DNA"/>
</dbReference>
<sequence>MQTKFLRAISIQIVVPLIVLAMPMFYIGISIVANFYNQVLNILITIIVSTHGLASTFVMLIIHEPYWKYCRTLFAGIGTKVSANKVVIIVSITNRETQQAGRQT</sequence>
<dbReference type="PANTHER" id="PTHR22941:SF303">
    <property type="entry name" value="SERPENTINE RECEPTOR, CLASS H"/>
    <property type="match status" value="1"/>
</dbReference>
<dbReference type="Proteomes" id="UP000827892">
    <property type="component" value="Chromosome V"/>
</dbReference>
<protein>
    <submittedName>
        <fullName evidence="2">Uncharacterized protein</fullName>
    </submittedName>
</protein>
<feature type="transmembrane region" description="Helical" evidence="1">
    <location>
        <begin position="42"/>
        <end position="62"/>
    </location>
</feature>
<gene>
    <name evidence="2" type="ORF">L3Y34_006733</name>
</gene>
<organism evidence="2 3">
    <name type="scientific">Caenorhabditis briggsae</name>
    <dbReference type="NCBI Taxonomy" id="6238"/>
    <lineage>
        <taxon>Eukaryota</taxon>
        <taxon>Metazoa</taxon>
        <taxon>Ecdysozoa</taxon>
        <taxon>Nematoda</taxon>
        <taxon>Chromadorea</taxon>
        <taxon>Rhabditida</taxon>
        <taxon>Rhabditina</taxon>
        <taxon>Rhabditomorpha</taxon>
        <taxon>Rhabditoidea</taxon>
        <taxon>Rhabditidae</taxon>
        <taxon>Peloderinae</taxon>
        <taxon>Caenorhabditis</taxon>
    </lineage>
</organism>
<dbReference type="Pfam" id="PF10318">
    <property type="entry name" value="7TM_GPCR_Srh"/>
    <property type="match status" value="1"/>
</dbReference>
<dbReference type="AlphaFoldDB" id="A0AAE8ZYG9"/>
<evidence type="ECO:0000256" key="1">
    <source>
        <dbReference type="SAM" id="Phobius"/>
    </source>
</evidence>
<dbReference type="PANTHER" id="PTHR22941">
    <property type="entry name" value="SERPENTINE RECEPTOR"/>
    <property type="match status" value="1"/>
</dbReference>
<keyword evidence="1" id="KW-0472">Membrane</keyword>
<keyword evidence="1" id="KW-1133">Transmembrane helix</keyword>
<name>A0AAE8ZYG9_CAEBR</name>
<evidence type="ECO:0000313" key="3">
    <source>
        <dbReference type="Proteomes" id="UP000827892"/>
    </source>
</evidence>
<feature type="transmembrane region" description="Helical" evidence="1">
    <location>
        <begin position="12"/>
        <end position="36"/>
    </location>
</feature>
<reference evidence="2 3" key="1">
    <citation type="submission" date="2022-02" db="EMBL/GenBank/DDBJ databases">
        <title>Chromosome-level reference genomes for two strains of Caenorhabditis briggsae: an improved platform for comparative genomics.</title>
        <authorList>
            <person name="Stevens L."/>
            <person name="Andersen E.C."/>
        </authorList>
    </citation>
    <scope>NUCLEOTIDE SEQUENCE [LARGE SCALE GENOMIC DNA]</scope>
    <source>
        <strain evidence="2">QX1410_ONT</strain>
        <tissue evidence="2">Whole-organism</tissue>
    </source>
</reference>
<keyword evidence="1" id="KW-0812">Transmembrane</keyword>